<dbReference type="SUPFAM" id="SSF63748">
    <property type="entry name" value="Tudor/PWWP/MBT"/>
    <property type="match status" value="1"/>
</dbReference>
<name>A0AAE0EYT8_9CHLO</name>
<evidence type="ECO:0000313" key="3">
    <source>
        <dbReference type="Proteomes" id="UP001190700"/>
    </source>
</evidence>
<accession>A0AAE0EYT8</accession>
<reference evidence="2 3" key="1">
    <citation type="journal article" date="2015" name="Genome Biol. Evol.">
        <title>Comparative Genomics of a Bacterivorous Green Alga Reveals Evolutionary Causalities and Consequences of Phago-Mixotrophic Mode of Nutrition.</title>
        <authorList>
            <person name="Burns J.A."/>
            <person name="Paasch A."/>
            <person name="Narechania A."/>
            <person name="Kim E."/>
        </authorList>
    </citation>
    <scope>NUCLEOTIDE SEQUENCE [LARGE SCALE GENOMIC DNA]</scope>
    <source>
        <strain evidence="2 3">PLY_AMNH</strain>
    </source>
</reference>
<evidence type="ECO:0000313" key="2">
    <source>
        <dbReference type="EMBL" id="KAK3245214.1"/>
    </source>
</evidence>
<comment type="caution">
    <text evidence="2">The sequence shown here is derived from an EMBL/GenBank/DDBJ whole genome shotgun (WGS) entry which is preliminary data.</text>
</comment>
<feature type="domain" description="Tudor" evidence="1">
    <location>
        <begin position="215"/>
        <end position="272"/>
    </location>
</feature>
<evidence type="ECO:0000259" key="1">
    <source>
        <dbReference type="SMART" id="SM00333"/>
    </source>
</evidence>
<dbReference type="InterPro" id="IPR002999">
    <property type="entry name" value="Tudor"/>
</dbReference>
<dbReference type="CDD" id="cd20404">
    <property type="entry name" value="Tudor_Agenet_AtEML-like"/>
    <property type="match status" value="1"/>
</dbReference>
<protein>
    <recommendedName>
        <fullName evidence="1">Tudor domain-containing protein</fullName>
    </recommendedName>
</protein>
<gene>
    <name evidence="2" type="ORF">CYMTET_45210</name>
</gene>
<dbReference type="Gene3D" id="2.30.30.140">
    <property type="match status" value="1"/>
</dbReference>
<proteinExistence type="predicted"/>
<dbReference type="SMART" id="SM00333">
    <property type="entry name" value="TUDOR"/>
    <property type="match status" value="1"/>
</dbReference>
<keyword evidence="3" id="KW-1185">Reference proteome</keyword>
<dbReference type="Proteomes" id="UP001190700">
    <property type="component" value="Unassembled WGS sequence"/>
</dbReference>
<sequence length="333" mass="36754">MRMEIMKKFRRLAKPNDWYFSFKLQYGFHTLGIHRNCQKFIQFDIQGEVFRPNSAQAAAAAVAVVAPTVLFPELQALIASFESSPLCVEEWPIECLDVLVTVGHVSAPAVGGALGGARSLAPVPIDPIAPVAPAVPEKHRQSDADIEAAFKGNAAVNSALRNSRRPVHTEQAWKAWGVRAARDLQMGRREVFHPGFPMSHFLAHLKSSSASSTTTKVTVGTRLEVFWVDDDKFYPGVVKGFNEDGTAHVVYDDGDEENLNLSEEKFNILCSAGVSEQNEEAAELSSENIDCGGNYKENEPSGDTKSFFNRYLCGQYRSELGRSHFTDLAIQMQ</sequence>
<organism evidence="2 3">
    <name type="scientific">Cymbomonas tetramitiformis</name>
    <dbReference type="NCBI Taxonomy" id="36881"/>
    <lineage>
        <taxon>Eukaryota</taxon>
        <taxon>Viridiplantae</taxon>
        <taxon>Chlorophyta</taxon>
        <taxon>Pyramimonadophyceae</taxon>
        <taxon>Pyramimonadales</taxon>
        <taxon>Pyramimonadaceae</taxon>
        <taxon>Cymbomonas</taxon>
    </lineage>
</organism>
<dbReference type="AlphaFoldDB" id="A0AAE0EYT8"/>
<dbReference type="EMBL" id="LGRX02030904">
    <property type="protein sequence ID" value="KAK3245214.1"/>
    <property type="molecule type" value="Genomic_DNA"/>
</dbReference>